<feature type="compositionally biased region" description="Basic and acidic residues" evidence="2">
    <location>
        <begin position="1"/>
        <end position="11"/>
    </location>
</feature>
<keyword evidence="5" id="KW-1185">Reference proteome</keyword>
<dbReference type="InterPro" id="IPR013783">
    <property type="entry name" value="Ig-like_fold"/>
</dbReference>
<dbReference type="Pfam" id="PF16561">
    <property type="entry name" value="AMPK1_CBM"/>
    <property type="match status" value="1"/>
</dbReference>
<sequence>MGNASGKKEGEGSSSGVNNFEENYDVESAEPMVHSPPHNSFASQNPRDTLSQNTVYNDNVHNENLRRMKISWNHGGNQVAITGSWDNWETREPLQNIGKEFIVIKLLPSGLYQYRFIVDGCWRCAPDLPWVYDEPGSAYNVLDLQEYGLELPERLSKFEPPPSPPSSYDNTRLSDDDFSKPPPEVPPQLQVRFLNKPPSSSNDGDQPLSMPHYSQLNHLYIQNQIGGEFFALSSTHRFRQKFVTMVLYKPLHRANP</sequence>
<reference evidence="4 5" key="1">
    <citation type="journal article" date="2023" name="G3 (Bethesda)">
        <title>A chromosome-length genome assembly and annotation of blackberry (Rubus argutus, cv. 'Hillquist').</title>
        <authorList>
            <person name="Bruna T."/>
            <person name="Aryal R."/>
            <person name="Dudchenko O."/>
            <person name="Sargent D.J."/>
            <person name="Mead D."/>
            <person name="Buti M."/>
            <person name="Cavallini A."/>
            <person name="Hytonen T."/>
            <person name="Andres J."/>
            <person name="Pham M."/>
            <person name="Weisz D."/>
            <person name="Mascagni F."/>
            <person name="Usai G."/>
            <person name="Natali L."/>
            <person name="Bassil N."/>
            <person name="Fernandez G.E."/>
            <person name="Lomsadze A."/>
            <person name="Armour M."/>
            <person name="Olukolu B."/>
            <person name="Poorten T."/>
            <person name="Britton C."/>
            <person name="Davik J."/>
            <person name="Ashrafi H."/>
            <person name="Aiden E.L."/>
            <person name="Borodovsky M."/>
            <person name="Worthington M."/>
        </authorList>
    </citation>
    <scope>NUCLEOTIDE SEQUENCE [LARGE SCALE GENOMIC DNA]</scope>
    <source>
        <strain evidence="4">PI 553951</strain>
    </source>
</reference>
<dbReference type="CDD" id="cd02859">
    <property type="entry name" value="E_set_AMPKbeta_like_N"/>
    <property type="match status" value="1"/>
</dbReference>
<dbReference type="PANTHER" id="PTHR46316">
    <property type="entry name" value="SNF1-RELATED PROTEIN KINASE REGULATORY SUBUNIT BETA-1"/>
    <property type="match status" value="1"/>
</dbReference>
<feature type="compositionally biased region" description="Polar residues" evidence="2">
    <location>
        <begin position="37"/>
        <end position="54"/>
    </location>
</feature>
<feature type="domain" description="Association with the SNF1 complex (ASC)" evidence="3">
    <location>
        <begin position="161"/>
        <end position="251"/>
    </location>
</feature>
<dbReference type="Pfam" id="PF04739">
    <property type="entry name" value="AMPKBI"/>
    <property type="match status" value="1"/>
</dbReference>
<gene>
    <name evidence="4" type="ORF">M0R45_032717</name>
</gene>
<protein>
    <recommendedName>
        <fullName evidence="3">Association with the SNF1 complex (ASC) domain-containing protein</fullName>
    </recommendedName>
</protein>
<feature type="compositionally biased region" description="Low complexity" evidence="2">
    <location>
        <begin position="12"/>
        <end position="21"/>
    </location>
</feature>
<organism evidence="4 5">
    <name type="scientific">Rubus argutus</name>
    <name type="common">Southern blackberry</name>
    <dbReference type="NCBI Taxonomy" id="59490"/>
    <lineage>
        <taxon>Eukaryota</taxon>
        <taxon>Viridiplantae</taxon>
        <taxon>Streptophyta</taxon>
        <taxon>Embryophyta</taxon>
        <taxon>Tracheophyta</taxon>
        <taxon>Spermatophyta</taxon>
        <taxon>Magnoliopsida</taxon>
        <taxon>eudicotyledons</taxon>
        <taxon>Gunneridae</taxon>
        <taxon>Pentapetalae</taxon>
        <taxon>rosids</taxon>
        <taxon>fabids</taxon>
        <taxon>Rosales</taxon>
        <taxon>Rosaceae</taxon>
        <taxon>Rosoideae</taxon>
        <taxon>Rosoideae incertae sedis</taxon>
        <taxon>Rubus</taxon>
    </lineage>
</organism>
<comment type="caution">
    <text evidence="4">The sequence shown here is derived from an EMBL/GenBank/DDBJ whole genome shotgun (WGS) entry which is preliminary data.</text>
</comment>
<accession>A0AAW1WK34</accession>
<dbReference type="PANTHER" id="PTHR46316:SF6">
    <property type="entry name" value="ASSOCIATION WITH THE SNF1 COMPLEX (ASC) DOMAIN-CONTAINING PROTEIN"/>
    <property type="match status" value="1"/>
</dbReference>
<evidence type="ECO:0000256" key="2">
    <source>
        <dbReference type="SAM" id="MobiDB-lite"/>
    </source>
</evidence>
<dbReference type="SMART" id="SM01010">
    <property type="entry name" value="AMPKBI"/>
    <property type="match status" value="1"/>
</dbReference>
<dbReference type="InterPro" id="IPR006828">
    <property type="entry name" value="ASC_dom"/>
</dbReference>
<feature type="region of interest" description="Disordered" evidence="2">
    <location>
        <begin position="1"/>
        <end position="54"/>
    </location>
</feature>
<dbReference type="Gene3D" id="2.60.40.10">
    <property type="entry name" value="Immunoglobulins"/>
    <property type="match status" value="1"/>
</dbReference>
<name>A0AAW1WK34_RUBAR</name>
<comment type="similarity">
    <text evidence="1">Belongs to the 5'-AMP-activated protein kinase beta subunit family.</text>
</comment>
<dbReference type="SUPFAM" id="SSF81296">
    <property type="entry name" value="E set domains"/>
    <property type="match status" value="1"/>
</dbReference>
<dbReference type="Gene3D" id="6.20.250.60">
    <property type="match status" value="1"/>
</dbReference>
<dbReference type="InterPro" id="IPR043554">
    <property type="entry name" value="KINB"/>
</dbReference>
<dbReference type="Proteomes" id="UP001457282">
    <property type="component" value="Unassembled WGS sequence"/>
</dbReference>
<evidence type="ECO:0000259" key="3">
    <source>
        <dbReference type="SMART" id="SM01010"/>
    </source>
</evidence>
<feature type="region of interest" description="Disordered" evidence="2">
    <location>
        <begin position="154"/>
        <end position="209"/>
    </location>
</feature>
<dbReference type="GO" id="GO:0009507">
    <property type="term" value="C:chloroplast"/>
    <property type="evidence" value="ECO:0007669"/>
    <property type="project" value="UniProtKB-ARBA"/>
</dbReference>
<evidence type="ECO:0000256" key="1">
    <source>
        <dbReference type="ARBA" id="ARBA00010926"/>
    </source>
</evidence>
<dbReference type="InterPro" id="IPR032640">
    <property type="entry name" value="AMPK1_CBM"/>
</dbReference>
<evidence type="ECO:0000313" key="4">
    <source>
        <dbReference type="EMBL" id="KAK9924340.1"/>
    </source>
</evidence>
<dbReference type="EMBL" id="JBEDUW010000006">
    <property type="protein sequence ID" value="KAK9924340.1"/>
    <property type="molecule type" value="Genomic_DNA"/>
</dbReference>
<dbReference type="SUPFAM" id="SSF160219">
    <property type="entry name" value="AMPKBI-like"/>
    <property type="match status" value="1"/>
</dbReference>
<dbReference type="AlphaFoldDB" id="A0AAW1WK34"/>
<dbReference type="InterPro" id="IPR014756">
    <property type="entry name" value="Ig_E-set"/>
</dbReference>
<dbReference type="InterPro" id="IPR037256">
    <property type="entry name" value="ASC_dom_sf"/>
</dbReference>
<proteinExistence type="inferred from homology"/>
<evidence type="ECO:0000313" key="5">
    <source>
        <dbReference type="Proteomes" id="UP001457282"/>
    </source>
</evidence>